<name>A0A6A7KAK6_9FIRM</name>
<gene>
    <name evidence="1" type="ORF">GC105_11560</name>
</gene>
<comment type="caution">
    <text evidence="1">The sequence shown here is derived from an EMBL/GenBank/DDBJ whole genome shotgun (WGS) entry which is preliminary data.</text>
</comment>
<reference evidence="1 2" key="1">
    <citation type="submission" date="2019-10" db="EMBL/GenBank/DDBJ databases">
        <title>Alkalibaculum tamaniensis sp.nov., a new alkaliphilic acetogen, isolated on methoxylated aromatics from a mud volcano.</title>
        <authorList>
            <person name="Khomyakova M.A."/>
            <person name="Merkel A.Y."/>
            <person name="Bonch-Osmolovskaya E.A."/>
            <person name="Slobodkin A.I."/>
        </authorList>
    </citation>
    <scope>NUCLEOTIDE SEQUENCE [LARGE SCALE GENOMIC DNA]</scope>
    <source>
        <strain evidence="1 2">M08DMB</strain>
    </source>
</reference>
<evidence type="ECO:0000313" key="1">
    <source>
        <dbReference type="EMBL" id="MPW26426.1"/>
    </source>
</evidence>
<dbReference type="Proteomes" id="UP000440004">
    <property type="component" value="Unassembled WGS sequence"/>
</dbReference>
<protein>
    <submittedName>
        <fullName evidence="1">Uncharacterized protein</fullName>
    </submittedName>
</protein>
<evidence type="ECO:0000313" key="2">
    <source>
        <dbReference type="Proteomes" id="UP000440004"/>
    </source>
</evidence>
<dbReference type="RefSeq" id="WP_152804917.1">
    <property type="nucleotide sequence ID" value="NZ_WHNX01000018.1"/>
</dbReference>
<dbReference type="AlphaFoldDB" id="A0A6A7KAK6"/>
<organism evidence="1 2">
    <name type="scientific">Alkalibaculum sporogenes</name>
    <dbReference type="NCBI Taxonomy" id="2655001"/>
    <lineage>
        <taxon>Bacteria</taxon>
        <taxon>Bacillati</taxon>
        <taxon>Bacillota</taxon>
        <taxon>Clostridia</taxon>
        <taxon>Eubacteriales</taxon>
        <taxon>Eubacteriaceae</taxon>
        <taxon>Alkalibaculum</taxon>
    </lineage>
</organism>
<dbReference type="EMBL" id="WHNX01000018">
    <property type="protein sequence ID" value="MPW26426.1"/>
    <property type="molecule type" value="Genomic_DNA"/>
</dbReference>
<proteinExistence type="predicted"/>
<sequence length="83" mass="9812">MDKNNRIEVLDYVTCQIRYKNQELRKIKNNINLAPVTMKEEEELKLLNDLKSSLINLMLFYECEIVSNEVEINDLFSEISEEG</sequence>
<keyword evidence="2" id="KW-1185">Reference proteome</keyword>
<accession>A0A6A7KAK6</accession>